<dbReference type="PANTHER" id="PTHR32114">
    <property type="entry name" value="ABC TRANSPORTER ABCH.3"/>
    <property type="match status" value="1"/>
</dbReference>
<feature type="coiled-coil region" evidence="1">
    <location>
        <begin position="525"/>
        <end position="552"/>
    </location>
</feature>
<dbReference type="SUPFAM" id="SSF52540">
    <property type="entry name" value="P-loop containing nucleoside triphosphate hydrolases"/>
    <property type="match status" value="1"/>
</dbReference>
<comment type="caution">
    <text evidence="4">The sequence shown here is derived from an EMBL/GenBank/DDBJ whole genome shotgun (WGS) entry which is preliminary data.</text>
</comment>
<dbReference type="EMBL" id="LUUI01000095">
    <property type="protein sequence ID" value="OAI16526.1"/>
    <property type="molecule type" value="Genomic_DNA"/>
</dbReference>
<dbReference type="Pfam" id="PF13476">
    <property type="entry name" value="AAA_23"/>
    <property type="match status" value="1"/>
</dbReference>
<feature type="coiled-coil region" evidence="1">
    <location>
        <begin position="788"/>
        <end position="822"/>
    </location>
</feature>
<evidence type="ECO:0000256" key="1">
    <source>
        <dbReference type="SAM" id="Coils"/>
    </source>
</evidence>
<feature type="region of interest" description="Disordered" evidence="2">
    <location>
        <begin position="430"/>
        <end position="450"/>
    </location>
</feature>
<dbReference type="Proteomes" id="UP000078476">
    <property type="component" value="Unassembled WGS sequence"/>
</dbReference>
<dbReference type="Gene3D" id="3.40.50.300">
    <property type="entry name" value="P-loop containing nucleotide triphosphate hydrolases"/>
    <property type="match status" value="2"/>
</dbReference>
<reference evidence="4 5" key="1">
    <citation type="submission" date="2016-03" db="EMBL/GenBank/DDBJ databases">
        <authorList>
            <person name="Ploux O."/>
        </authorList>
    </citation>
    <scope>NUCLEOTIDE SEQUENCE [LARGE SCALE GENOMIC DNA]</scope>
    <source>
        <strain evidence="4 5">R-45370</strain>
    </source>
</reference>
<evidence type="ECO:0000259" key="3">
    <source>
        <dbReference type="Pfam" id="PF13476"/>
    </source>
</evidence>
<feature type="coiled-coil region" evidence="1">
    <location>
        <begin position="935"/>
        <end position="972"/>
    </location>
</feature>
<feature type="coiled-coil region" evidence="1">
    <location>
        <begin position="184"/>
        <end position="331"/>
    </location>
</feature>
<dbReference type="InterPro" id="IPR038729">
    <property type="entry name" value="Rad50/SbcC_AAA"/>
</dbReference>
<dbReference type="AlphaFoldDB" id="A0A177NEN9"/>
<accession>A0A177NEN9</accession>
<sequence length="1147" mass="129833">MRILNIFFKNINSLEGEGRIYFDQGPIADSGVFAITGPNGSGKSSILDVITLGLYGETFRFDKPAAHVMTKQTRECFAKVEFALGDDKFRSSWEVKYNDSLPEVTPLLAKMTLTRINGQEETLAETPNQVRNRIAELTGMDFHKFSKSIMLPQGDFAAFLLALDSERMDILEKISGADLYNDYRQKTEQQLSQAQTRLSQLQQDIATLPLLNEQALETAAHDLQDFKEQVSEFKQQQRQVNQQLATLQNIDNLEHKQQHLQRLQQDLSAKIKHYQQDLQKIANNQAALQFRPEVNLLDAKQAQLEQDKATLESYRKELALLQQQLGSEANLAVLPLGEKSLTEQKQVIDAIKLSVSEIKLELPRQRELAQSIQQQITQNQFSLSEVDNWLQAHANDASLVENFPDVVRLRILRNERIELSRKQKSQASWAKNTQSALKKNRSSIESTQDDLTDLKQKIDADEKTLRSIAQGKNFDELKELQKEQQTRVADFQELISLATVTSKLTNKGLFSWLGISKQSNLPPNAIKLQTDLDELQQEMNREENIIKVLEQALRNEALIKKMGADRAKLLDGQPCYLCGSITHPYVLKPPVFTDAKKALVDQRGKIQALKSHIDSVNTQLKAAQSHGSKMSARQQRLQQIQSEWTVLANRLNIMRDGMDIDNLSLQNQKQSEEATELDKINNLVKQHAQLQRDIAKMKTDIETKLAALERFNKSVQELESAWSNRPADFDDIEQRYTTCINDETALIAKLENQLTALGEKLPAKGKENTLFDRLNGRRQDYQVYILRQQGLQKDIAALTEKLRNCENNISSYQQQLASSAEALTQQERLSLHIAIIEKQKLIIDQEQQIRITQIEYRTILQTLTESITGLPFESVDELINLIHLIAQESNIKQQMDIDTAGLERTDQQLQPIMATLAEQRAATSNLSLADIQPVLNQIAEKIDIAEQEVLSLENKLAKQQQYQDKFKTLQAQAVEQQRLFTEADAEIQLINDDPASFKRQMQQVMIDKLLSQTNQILEKLSGRYYVRSGASDLGLALEIEDTKQKNVRRLPQTLSGGESFVVSLALALGLSEIANNGKAIDSLFLDEGFGNLDADSLYLAMSTLESLKTHGKTVGIISHVDAVKKRIKTQIELVKKPNGLSELKMVA</sequence>
<gene>
    <name evidence="4" type="ORF">A1359_07715</name>
</gene>
<dbReference type="Pfam" id="PF13558">
    <property type="entry name" value="SbcC_Walker_B"/>
    <property type="match status" value="1"/>
</dbReference>
<evidence type="ECO:0000313" key="4">
    <source>
        <dbReference type="EMBL" id="OAI16526.1"/>
    </source>
</evidence>
<dbReference type="PANTHER" id="PTHR32114:SF2">
    <property type="entry name" value="ABC TRANSPORTER ABCH.3"/>
    <property type="match status" value="1"/>
</dbReference>
<dbReference type="Gene3D" id="1.10.287.1490">
    <property type="match status" value="1"/>
</dbReference>
<name>A0A177NEN9_9GAMM</name>
<evidence type="ECO:0000313" key="5">
    <source>
        <dbReference type="Proteomes" id="UP000078476"/>
    </source>
</evidence>
<feature type="coiled-coil region" evidence="1">
    <location>
        <begin position="660"/>
        <end position="760"/>
    </location>
</feature>
<protein>
    <submittedName>
        <fullName evidence="4">Chromosome segregation protein SMC</fullName>
    </submittedName>
</protein>
<evidence type="ECO:0000256" key="2">
    <source>
        <dbReference type="SAM" id="MobiDB-lite"/>
    </source>
</evidence>
<dbReference type="STRING" id="980561.A1359_07715"/>
<dbReference type="RefSeq" id="WP_066981130.1">
    <property type="nucleotide sequence ID" value="NZ_LUUI01000095.1"/>
</dbReference>
<dbReference type="InterPro" id="IPR027417">
    <property type="entry name" value="P-loop_NTPase"/>
</dbReference>
<keyword evidence="1" id="KW-0175">Coiled coil</keyword>
<dbReference type="GO" id="GO:0016887">
    <property type="term" value="F:ATP hydrolysis activity"/>
    <property type="evidence" value="ECO:0007669"/>
    <property type="project" value="InterPro"/>
</dbReference>
<organism evidence="4 5">
    <name type="scientific">Methylomonas lenta</name>
    <dbReference type="NCBI Taxonomy" id="980561"/>
    <lineage>
        <taxon>Bacteria</taxon>
        <taxon>Pseudomonadati</taxon>
        <taxon>Pseudomonadota</taxon>
        <taxon>Gammaproteobacteria</taxon>
        <taxon>Methylococcales</taxon>
        <taxon>Methylococcaceae</taxon>
        <taxon>Methylomonas</taxon>
    </lineage>
</organism>
<dbReference type="OrthoDB" id="9795626at2"/>
<keyword evidence="5" id="KW-1185">Reference proteome</keyword>
<dbReference type="GO" id="GO:0006302">
    <property type="term" value="P:double-strand break repair"/>
    <property type="evidence" value="ECO:0007669"/>
    <property type="project" value="InterPro"/>
</dbReference>
<proteinExistence type="predicted"/>
<feature type="domain" description="Rad50/SbcC-type AAA" evidence="3">
    <location>
        <begin position="9"/>
        <end position="207"/>
    </location>
</feature>